<dbReference type="InterPro" id="IPR013154">
    <property type="entry name" value="ADH-like_N"/>
</dbReference>
<dbReference type="EMBL" id="JBHTMU010000003">
    <property type="protein sequence ID" value="MFD1341341.1"/>
    <property type="molecule type" value="Genomic_DNA"/>
</dbReference>
<feature type="domain" description="Enoyl reductase (ER)" evidence="3">
    <location>
        <begin position="14"/>
        <end position="324"/>
    </location>
</feature>
<protein>
    <submittedName>
        <fullName evidence="4">NAD(P)H-quinone oxidoreductase</fullName>
    </submittedName>
</protein>
<dbReference type="InterPro" id="IPR011032">
    <property type="entry name" value="GroES-like_sf"/>
</dbReference>
<dbReference type="InterPro" id="IPR013149">
    <property type="entry name" value="ADH-like_C"/>
</dbReference>
<dbReference type="SUPFAM" id="SSF50129">
    <property type="entry name" value="GroES-like"/>
    <property type="match status" value="1"/>
</dbReference>
<dbReference type="SMART" id="SM00829">
    <property type="entry name" value="PKS_ER"/>
    <property type="match status" value="1"/>
</dbReference>
<evidence type="ECO:0000313" key="5">
    <source>
        <dbReference type="Proteomes" id="UP001597135"/>
    </source>
</evidence>
<comment type="caution">
    <text evidence="4">The sequence shown here is derived from an EMBL/GenBank/DDBJ whole genome shotgun (WGS) entry which is preliminary data.</text>
</comment>
<keyword evidence="2" id="KW-0560">Oxidoreductase</keyword>
<dbReference type="InterPro" id="IPR014189">
    <property type="entry name" value="Quinone_OxRdtase_PIG3"/>
</dbReference>
<dbReference type="PANTHER" id="PTHR48106">
    <property type="entry name" value="QUINONE OXIDOREDUCTASE PIG3-RELATED"/>
    <property type="match status" value="1"/>
</dbReference>
<evidence type="ECO:0000259" key="3">
    <source>
        <dbReference type="SMART" id="SM00829"/>
    </source>
</evidence>
<dbReference type="Proteomes" id="UP001597135">
    <property type="component" value="Unassembled WGS sequence"/>
</dbReference>
<dbReference type="Gene3D" id="3.40.50.720">
    <property type="entry name" value="NAD(P)-binding Rossmann-like Domain"/>
    <property type="match status" value="1"/>
</dbReference>
<dbReference type="Pfam" id="PF08240">
    <property type="entry name" value="ADH_N"/>
    <property type="match status" value="1"/>
</dbReference>
<dbReference type="PANTHER" id="PTHR48106:SF8">
    <property type="entry name" value="OS02G0805600 PROTEIN"/>
    <property type="match status" value="1"/>
</dbReference>
<dbReference type="InterPro" id="IPR020843">
    <property type="entry name" value="ER"/>
</dbReference>
<proteinExistence type="predicted"/>
<reference evidence="5" key="1">
    <citation type="journal article" date="2019" name="Int. J. Syst. Evol. Microbiol.">
        <title>The Global Catalogue of Microorganisms (GCM) 10K type strain sequencing project: providing services to taxonomists for standard genome sequencing and annotation.</title>
        <authorList>
            <consortium name="The Broad Institute Genomics Platform"/>
            <consortium name="The Broad Institute Genome Sequencing Center for Infectious Disease"/>
            <person name="Wu L."/>
            <person name="Ma J."/>
        </authorList>
    </citation>
    <scope>NUCLEOTIDE SEQUENCE [LARGE SCALE GENOMIC DNA]</scope>
    <source>
        <strain evidence="5">CCUG 62953</strain>
    </source>
</reference>
<evidence type="ECO:0000313" key="4">
    <source>
        <dbReference type="EMBL" id="MFD1341341.1"/>
    </source>
</evidence>
<keyword evidence="1" id="KW-0521">NADP</keyword>
<gene>
    <name evidence="4" type="ORF">ACFQ4E_02810</name>
</gene>
<dbReference type="Gene3D" id="3.90.180.10">
    <property type="entry name" value="Medium-chain alcohol dehydrogenases, catalytic domain"/>
    <property type="match status" value="1"/>
</dbReference>
<evidence type="ECO:0000256" key="2">
    <source>
        <dbReference type="ARBA" id="ARBA00023002"/>
    </source>
</evidence>
<sequence length="329" mass="34705">MSETMRAVEIREAGGPEVLTPVDRPVPEPGHGQVVIRVAYAGVNRPDALQRAGLYAPPPDASDLPGLEASGEVVATGPGVTELSVGDTVCALLPGGGYAEYVATPAAHCLPVPTGLSLKEAACLPETYFTVWSNVFQRGALKAGERFLVHGGSSGIGTTAIQLAHVLGARVFATAGSDEKCRTCTDLGAERAINYRDEDFVEVIRAEGGADLILDMVGGSYLPRNVKALADDGRLVQIAFLQGPKIELNFAQLMMRRLTITGSTLRPQSDLAKARIAEVLRSEVWPLLDAGRVRPIMDQTFALADASTAHARMEASDHIGKIVLEVAGG</sequence>
<accession>A0ABW3ZE43</accession>
<dbReference type="SUPFAM" id="SSF51735">
    <property type="entry name" value="NAD(P)-binding Rossmann-fold domains"/>
    <property type="match status" value="1"/>
</dbReference>
<name>A0ABW3ZE43_9RHOB</name>
<evidence type="ECO:0000256" key="1">
    <source>
        <dbReference type="ARBA" id="ARBA00022857"/>
    </source>
</evidence>
<dbReference type="InterPro" id="IPR036291">
    <property type="entry name" value="NAD(P)-bd_dom_sf"/>
</dbReference>
<keyword evidence="5" id="KW-1185">Reference proteome</keyword>
<organism evidence="4 5">
    <name type="scientific">Litorisediminicola beolgyonensis</name>
    <dbReference type="NCBI Taxonomy" id="1173614"/>
    <lineage>
        <taxon>Bacteria</taxon>
        <taxon>Pseudomonadati</taxon>
        <taxon>Pseudomonadota</taxon>
        <taxon>Alphaproteobacteria</taxon>
        <taxon>Rhodobacterales</taxon>
        <taxon>Paracoccaceae</taxon>
        <taxon>Litorisediminicola</taxon>
    </lineage>
</organism>
<dbReference type="Pfam" id="PF00107">
    <property type="entry name" value="ADH_zinc_N"/>
    <property type="match status" value="1"/>
</dbReference>
<dbReference type="NCBIfam" id="TIGR02824">
    <property type="entry name" value="quinone_pig3"/>
    <property type="match status" value="1"/>
</dbReference>
<dbReference type="CDD" id="cd05276">
    <property type="entry name" value="p53_inducible_oxidoreductase"/>
    <property type="match status" value="1"/>
</dbReference>
<dbReference type="RefSeq" id="WP_386801399.1">
    <property type="nucleotide sequence ID" value="NZ_JBHTMU010000003.1"/>
</dbReference>